<keyword evidence="5" id="KW-0408">Iron</keyword>
<dbReference type="GO" id="GO:0005506">
    <property type="term" value="F:iron ion binding"/>
    <property type="evidence" value="ECO:0007669"/>
    <property type="project" value="InterPro"/>
</dbReference>
<dbReference type="EMBL" id="AEOI02000009">
    <property type="protein sequence ID" value="ESW97271.1"/>
    <property type="molecule type" value="Genomic_DNA"/>
</dbReference>
<dbReference type="KEGG" id="opa:HPODL_01374"/>
<reference evidence="7 8" key="1">
    <citation type="journal article" date="2013" name="BMC Genomics">
        <title>Genome sequence and analysis of methylotrophic yeast Hansenula polymorpha DL1.</title>
        <authorList>
            <person name="Ravin N.V."/>
            <person name="Eldarov M.A."/>
            <person name="Kadnikov V.V."/>
            <person name="Beletsky A.V."/>
            <person name="Schneider J."/>
            <person name="Mardanova E.S."/>
            <person name="Smekalova E.M."/>
            <person name="Zvereva M.I."/>
            <person name="Dontsova O.A."/>
            <person name="Mardanov A.V."/>
            <person name="Skryabin K.G."/>
        </authorList>
    </citation>
    <scope>NUCLEOTIDE SEQUENCE [LARGE SCALE GENOMIC DNA]</scope>
    <source>
        <strain evidence="8">ATCC 26012 / BCRC 20466 / JCM 22074 / NRRL Y-7560 / DL-1</strain>
    </source>
</reference>
<dbReference type="AlphaFoldDB" id="W1Q8Y7"/>
<dbReference type="InterPro" id="IPR005123">
    <property type="entry name" value="Oxoglu/Fe-dep_dioxygenase_dom"/>
</dbReference>
<dbReference type="GO" id="GO:0004656">
    <property type="term" value="F:procollagen-proline 4-dioxygenase activity"/>
    <property type="evidence" value="ECO:0007669"/>
    <property type="project" value="TreeGrafter"/>
</dbReference>
<dbReference type="HOGENOM" id="CLU_041456_0_1_1"/>
<keyword evidence="2" id="KW-0479">Metal-binding</keyword>
<gene>
    <name evidence="7" type="ORF">HPODL_01374</name>
</gene>
<dbReference type="PANTHER" id="PTHR10869:SF236">
    <property type="entry name" value="PROLYL 4-HYDROXYLASE ALPHA SUBUNIT DOMAIN-CONTAINING PROTEIN"/>
    <property type="match status" value="1"/>
</dbReference>
<evidence type="ECO:0000256" key="3">
    <source>
        <dbReference type="ARBA" id="ARBA00022964"/>
    </source>
</evidence>
<keyword evidence="4" id="KW-0560">Oxidoreductase</keyword>
<accession>W1Q8Y7</accession>
<organism evidence="7 8">
    <name type="scientific">Ogataea parapolymorpha (strain ATCC 26012 / BCRC 20466 / JCM 22074 / NRRL Y-7560 / DL-1)</name>
    <name type="common">Yeast</name>
    <name type="synonym">Hansenula polymorpha</name>
    <dbReference type="NCBI Taxonomy" id="871575"/>
    <lineage>
        <taxon>Eukaryota</taxon>
        <taxon>Fungi</taxon>
        <taxon>Dikarya</taxon>
        <taxon>Ascomycota</taxon>
        <taxon>Saccharomycotina</taxon>
        <taxon>Pichiomycetes</taxon>
        <taxon>Pichiales</taxon>
        <taxon>Pichiaceae</taxon>
        <taxon>Ogataea</taxon>
    </lineage>
</organism>
<dbReference type="Gene3D" id="2.60.120.620">
    <property type="entry name" value="q2cbj1_9rhob like domain"/>
    <property type="match status" value="1"/>
</dbReference>
<dbReference type="OrthoDB" id="69177at2759"/>
<proteinExistence type="predicted"/>
<dbReference type="eggNOG" id="ENOG502QR14">
    <property type="taxonomic scope" value="Eukaryota"/>
</dbReference>
<dbReference type="SMART" id="SM00702">
    <property type="entry name" value="P4Hc"/>
    <property type="match status" value="1"/>
</dbReference>
<evidence type="ECO:0000256" key="2">
    <source>
        <dbReference type="ARBA" id="ARBA00022723"/>
    </source>
</evidence>
<evidence type="ECO:0000256" key="5">
    <source>
        <dbReference type="ARBA" id="ARBA00023004"/>
    </source>
</evidence>
<sequence length="239" mass="27822">MARKKRTPTSEPHGKTTFSFPPSIQSLQSEKMEFYKARFESVVPAQIFTISNFWSPEQCQDLIFSIQESLDLETTPVIKSKLYASRVNDRACIRDPTNAGLIYDYLQKILKFKIEQGAVEEWIVQELENSKAFNPDLRFYRYSKGQYFGRHYDESVKVGNQISKWTVLVYLSDKGLKGGETIFYNEQGDRSERQISIKPQQGMALFHKHGDDCLLHEAATVRDGKKWVFRTDVMYNIYK</sequence>
<dbReference type="RefSeq" id="XP_013933356.1">
    <property type="nucleotide sequence ID" value="XM_014077881.1"/>
</dbReference>
<dbReference type="InterPro" id="IPR044862">
    <property type="entry name" value="Pro_4_hyd_alph_FE2OG_OXY"/>
</dbReference>
<dbReference type="InterPro" id="IPR045054">
    <property type="entry name" value="P4HA-like"/>
</dbReference>
<dbReference type="GeneID" id="25770837"/>
<dbReference type="OMA" id="QFFGQHY"/>
<comment type="cofactor">
    <cofactor evidence="1">
        <name>L-ascorbate</name>
        <dbReference type="ChEBI" id="CHEBI:38290"/>
    </cofactor>
</comment>
<evidence type="ECO:0000259" key="6">
    <source>
        <dbReference type="PROSITE" id="PS51471"/>
    </source>
</evidence>
<evidence type="ECO:0000313" key="7">
    <source>
        <dbReference type="EMBL" id="ESW97271.1"/>
    </source>
</evidence>
<dbReference type="GO" id="GO:0031418">
    <property type="term" value="F:L-ascorbic acid binding"/>
    <property type="evidence" value="ECO:0007669"/>
    <property type="project" value="InterPro"/>
</dbReference>
<name>W1Q8Y7_OGAPD</name>
<dbReference type="GO" id="GO:0005783">
    <property type="term" value="C:endoplasmic reticulum"/>
    <property type="evidence" value="ECO:0007669"/>
    <property type="project" value="TreeGrafter"/>
</dbReference>
<evidence type="ECO:0000256" key="1">
    <source>
        <dbReference type="ARBA" id="ARBA00001961"/>
    </source>
</evidence>
<dbReference type="PANTHER" id="PTHR10869">
    <property type="entry name" value="PROLYL 4-HYDROXYLASE ALPHA SUBUNIT"/>
    <property type="match status" value="1"/>
</dbReference>
<keyword evidence="8" id="KW-1185">Reference proteome</keyword>
<dbReference type="Pfam" id="PF13640">
    <property type="entry name" value="2OG-FeII_Oxy_3"/>
    <property type="match status" value="1"/>
</dbReference>
<protein>
    <submittedName>
        <fullName evidence="7">2-oxoglutarate-dependent dioxygenase</fullName>
    </submittedName>
</protein>
<dbReference type="Proteomes" id="UP000008673">
    <property type="component" value="Unassembled WGS sequence"/>
</dbReference>
<dbReference type="InterPro" id="IPR006620">
    <property type="entry name" value="Pro_4_hyd_alph"/>
</dbReference>
<keyword evidence="3 7" id="KW-0223">Dioxygenase</keyword>
<feature type="domain" description="Fe2OG dioxygenase" evidence="6">
    <location>
        <begin position="132"/>
        <end position="235"/>
    </location>
</feature>
<evidence type="ECO:0000313" key="8">
    <source>
        <dbReference type="Proteomes" id="UP000008673"/>
    </source>
</evidence>
<dbReference type="PROSITE" id="PS51471">
    <property type="entry name" value="FE2OG_OXY"/>
    <property type="match status" value="1"/>
</dbReference>
<comment type="caution">
    <text evidence="7">The sequence shown here is derived from an EMBL/GenBank/DDBJ whole genome shotgun (WGS) entry which is preliminary data.</text>
</comment>
<evidence type="ECO:0000256" key="4">
    <source>
        <dbReference type="ARBA" id="ARBA00023002"/>
    </source>
</evidence>